<keyword evidence="2" id="KW-1185">Reference proteome</keyword>
<proteinExistence type="predicted"/>
<gene>
    <name evidence="1" type="ORF">NCTC10616_01490</name>
</gene>
<sequence length="199" mass="24015">MNSKTKLRVNKIIELKHHIENWETQTSEEIEKLLVDFEKQPRQEMSSYYTELFRDVQFAGVLVQIANKYAENSKINRCIVSALGMMMWRYKLPESEEIYRLMLANIQRKGVALFVAFHLPKMKMFEEFPNKWAYFMSIPKLSPKKTSAEYFTNLVEEYIYFVPMMYKSELIQYFSLKYSETKSEYLKDRYKKILIILRD</sequence>
<dbReference type="RefSeq" id="WP_003753512.1">
    <property type="nucleotide sequence ID" value="NZ_CAUJPL010000044.1"/>
</dbReference>
<dbReference type="Proteomes" id="UP000254193">
    <property type="component" value="Unassembled WGS sequence"/>
</dbReference>
<evidence type="ECO:0000313" key="1">
    <source>
        <dbReference type="EMBL" id="SUA17795.1"/>
    </source>
</evidence>
<dbReference type="EMBL" id="UGRO01000002">
    <property type="protein sequence ID" value="SUA17795.1"/>
    <property type="molecule type" value="Genomic_DNA"/>
</dbReference>
<name>A0A378VI01_NEILA</name>
<evidence type="ECO:0000313" key="2">
    <source>
        <dbReference type="Proteomes" id="UP000254193"/>
    </source>
</evidence>
<dbReference type="AlphaFoldDB" id="A0A378VI01"/>
<organism evidence="1 2">
    <name type="scientific">Neisseria lactamica</name>
    <dbReference type="NCBI Taxonomy" id="486"/>
    <lineage>
        <taxon>Bacteria</taxon>
        <taxon>Pseudomonadati</taxon>
        <taxon>Pseudomonadota</taxon>
        <taxon>Betaproteobacteria</taxon>
        <taxon>Neisseriales</taxon>
        <taxon>Neisseriaceae</taxon>
        <taxon>Neisseria</taxon>
    </lineage>
</organism>
<protein>
    <submittedName>
        <fullName evidence="1">Uncharacterized protein</fullName>
    </submittedName>
</protein>
<reference evidence="1 2" key="1">
    <citation type="submission" date="2018-06" db="EMBL/GenBank/DDBJ databases">
        <authorList>
            <consortium name="Pathogen Informatics"/>
            <person name="Doyle S."/>
        </authorList>
    </citation>
    <scope>NUCLEOTIDE SEQUENCE [LARGE SCALE GENOMIC DNA]</scope>
    <source>
        <strain evidence="1 2">NCTC10616</strain>
    </source>
</reference>
<accession>A0A378VI01</accession>